<feature type="transmembrane region" description="Helical" evidence="6">
    <location>
        <begin position="20"/>
        <end position="45"/>
    </location>
</feature>
<comment type="subcellular location">
    <subcellularLocation>
        <location evidence="1">Cell membrane</location>
        <topology evidence="1">Multi-pass membrane protein</topology>
    </subcellularLocation>
</comment>
<dbReference type="InterPro" id="IPR050250">
    <property type="entry name" value="Macrolide_Exporter_MacB"/>
</dbReference>
<feature type="domain" description="MacB-like periplasmic core" evidence="8">
    <location>
        <begin position="21"/>
        <end position="218"/>
    </location>
</feature>
<dbReference type="Pfam" id="PF12704">
    <property type="entry name" value="MacB_PCD"/>
    <property type="match status" value="1"/>
</dbReference>
<name>A0ABV3MSW9_9GAMM</name>
<evidence type="ECO:0000256" key="4">
    <source>
        <dbReference type="ARBA" id="ARBA00022989"/>
    </source>
</evidence>
<dbReference type="Pfam" id="PF02687">
    <property type="entry name" value="FtsX"/>
    <property type="match status" value="1"/>
</dbReference>
<evidence type="ECO:0000256" key="2">
    <source>
        <dbReference type="ARBA" id="ARBA00022475"/>
    </source>
</evidence>
<evidence type="ECO:0000256" key="3">
    <source>
        <dbReference type="ARBA" id="ARBA00022692"/>
    </source>
</evidence>
<dbReference type="EMBL" id="JBFDAH010000024">
    <property type="protein sequence ID" value="MEW4367293.1"/>
    <property type="molecule type" value="Genomic_DNA"/>
</dbReference>
<keyword evidence="5 6" id="KW-0472">Membrane</keyword>
<feature type="transmembrane region" description="Helical" evidence="6">
    <location>
        <begin position="401"/>
        <end position="421"/>
    </location>
</feature>
<protein>
    <submittedName>
        <fullName evidence="9">ABC transporter permease</fullName>
    </submittedName>
</protein>
<proteinExistence type="predicted"/>
<keyword evidence="10" id="KW-1185">Reference proteome</keyword>
<evidence type="ECO:0000256" key="6">
    <source>
        <dbReference type="SAM" id="Phobius"/>
    </source>
</evidence>
<evidence type="ECO:0000313" key="9">
    <source>
        <dbReference type="EMBL" id="MEW4367293.1"/>
    </source>
</evidence>
<comment type="caution">
    <text evidence="9">The sequence shown here is derived from an EMBL/GenBank/DDBJ whole genome shotgun (WGS) entry which is preliminary data.</text>
</comment>
<dbReference type="Proteomes" id="UP001554427">
    <property type="component" value="Unassembled WGS sequence"/>
</dbReference>
<reference evidence="9 10" key="1">
    <citation type="submission" date="2024-06" db="EMBL/GenBank/DDBJ databases">
        <title>Aliikangiella maris sp. nov., sp. nov., a phycosphere bacterium isolated from seawater and ecosystem role in Phaeocystis globosa blooms.</title>
        <authorList>
            <person name="Li F."/>
        </authorList>
    </citation>
    <scope>NUCLEOTIDE SEQUENCE [LARGE SCALE GENOMIC DNA]</scope>
    <source>
        <strain evidence="9 10">GXAS 306</strain>
    </source>
</reference>
<evidence type="ECO:0000313" key="10">
    <source>
        <dbReference type="Proteomes" id="UP001554427"/>
    </source>
</evidence>
<dbReference type="PANTHER" id="PTHR30572:SF18">
    <property type="entry name" value="ABC-TYPE MACROLIDE FAMILY EXPORT SYSTEM PERMEASE COMPONENT 2"/>
    <property type="match status" value="1"/>
</dbReference>
<feature type="domain" description="ABC3 transporter permease C-terminal" evidence="7">
    <location>
        <begin position="315"/>
        <end position="431"/>
    </location>
</feature>
<keyword evidence="3 6" id="KW-0812">Transmembrane</keyword>
<evidence type="ECO:0000256" key="5">
    <source>
        <dbReference type="ARBA" id="ARBA00023136"/>
    </source>
</evidence>
<dbReference type="InterPro" id="IPR003838">
    <property type="entry name" value="ABC3_permease_C"/>
</dbReference>
<feature type="transmembrane region" description="Helical" evidence="6">
    <location>
        <begin position="311"/>
        <end position="336"/>
    </location>
</feature>
<dbReference type="InterPro" id="IPR025857">
    <property type="entry name" value="MacB_PCD"/>
</dbReference>
<evidence type="ECO:0000256" key="1">
    <source>
        <dbReference type="ARBA" id="ARBA00004651"/>
    </source>
</evidence>
<sequence length="438" mass="49138">MMLGYYFRLAFNSLKRNPVLSSLMIMAIGLGIGASMTTITVTYMMGTNPIPAKSEQLFYVQLDSWDPERPASEPNEPPDQITYIDGMNLMRDKKAFRQTLNSTVSEVIQPEGDDIKPFDAMGRTSFADFFTMFDVPFLYGNGWNESDDNNRELVTVLSKATNEKVFGGKNSVGQYIKIGPLQLRIVGVLNDWHPVPKFYDVTTGAFNEPEDFYIPYNLGIEYELSRAGNTNCWKSPEGDTFKEFINSECVFSQMWVELPTLSDKQDYLDYLTNYVNQQKSLGRFERPLNNQVRNVMEWMENQQVVSDQSKVITSLALMFLVVCLLNTVGLLLSKFLGKSAEIGLRRALGASRNELFRQHLIESSIIGLGGGLLGLFLAWCGLQGIAALWGDQIGQLADMDWVMVISAVVLAIFTTIIAALYPTWRACSIAPASQLKVQ</sequence>
<keyword evidence="4 6" id="KW-1133">Transmembrane helix</keyword>
<evidence type="ECO:0000259" key="8">
    <source>
        <dbReference type="Pfam" id="PF12704"/>
    </source>
</evidence>
<keyword evidence="2" id="KW-1003">Cell membrane</keyword>
<feature type="transmembrane region" description="Helical" evidence="6">
    <location>
        <begin position="365"/>
        <end position="389"/>
    </location>
</feature>
<dbReference type="PANTHER" id="PTHR30572">
    <property type="entry name" value="MEMBRANE COMPONENT OF TRANSPORTER-RELATED"/>
    <property type="match status" value="1"/>
</dbReference>
<organism evidence="9 10">
    <name type="scientific">Aliikangiella maris</name>
    <dbReference type="NCBI Taxonomy" id="3162458"/>
    <lineage>
        <taxon>Bacteria</taxon>
        <taxon>Pseudomonadati</taxon>
        <taxon>Pseudomonadota</taxon>
        <taxon>Gammaproteobacteria</taxon>
        <taxon>Oceanospirillales</taxon>
        <taxon>Pleioneaceae</taxon>
        <taxon>Aliikangiella</taxon>
    </lineage>
</organism>
<evidence type="ECO:0000259" key="7">
    <source>
        <dbReference type="Pfam" id="PF02687"/>
    </source>
</evidence>
<accession>A0ABV3MSW9</accession>
<gene>
    <name evidence="9" type="ORF">ABVT42_17610</name>
</gene>